<evidence type="ECO:0000313" key="2">
    <source>
        <dbReference type="EMBL" id="MFB9207482.1"/>
    </source>
</evidence>
<evidence type="ECO:0000313" key="3">
    <source>
        <dbReference type="Proteomes" id="UP001589647"/>
    </source>
</evidence>
<keyword evidence="1" id="KW-0812">Transmembrane</keyword>
<feature type="transmembrane region" description="Helical" evidence="1">
    <location>
        <begin position="49"/>
        <end position="74"/>
    </location>
</feature>
<feature type="transmembrane region" description="Helical" evidence="1">
    <location>
        <begin position="99"/>
        <end position="121"/>
    </location>
</feature>
<dbReference type="EMBL" id="JBHMEI010000056">
    <property type="protein sequence ID" value="MFB9207482.1"/>
    <property type="molecule type" value="Genomic_DNA"/>
</dbReference>
<keyword evidence="3" id="KW-1185">Reference proteome</keyword>
<comment type="caution">
    <text evidence="2">The sequence shown here is derived from an EMBL/GenBank/DDBJ whole genome shotgun (WGS) entry which is preliminary data.</text>
</comment>
<organism evidence="2 3">
    <name type="scientific">Nonomuraea spiralis</name>
    <dbReference type="NCBI Taxonomy" id="46182"/>
    <lineage>
        <taxon>Bacteria</taxon>
        <taxon>Bacillati</taxon>
        <taxon>Actinomycetota</taxon>
        <taxon>Actinomycetes</taxon>
        <taxon>Streptosporangiales</taxon>
        <taxon>Streptosporangiaceae</taxon>
        <taxon>Nonomuraea</taxon>
    </lineage>
</organism>
<name>A0ABV5ISF2_9ACTN</name>
<dbReference type="RefSeq" id="WP_189653596.1">
    <property type="nucleotide sequence ID" value="NZ_BMRC01000044.1"/>
</dbReference>
<reference evidence="2 3" key="1">
    <citation type="submission" date="2024-09" db="EMBL/GenBank/DDBJ databases">
        <authorList>
            <person name="Sun Q."/>
            <person name="Mori K."/>
        </authorList>
    </citation>
    <scope>NUCLEOTIDE SEQUENCE [LARGE SCALE GENOMIC DNA]</scope>
    <source>
        <strain evidence="2 3">CCM 3426</strain>
    </source>
</reference>
<keyword evidence="1" id="KW-1133">Transmembrane helix</keyword>
<evidence type="ECO:0000256" key="1">
    <source>
        <dbReference type="SAM" id="Phobius"/>
    </source>
</evidence>
<dbReference type="Proteomes" id="UP001589647">
    <property type="component" value="Unassembled WGS sequence"/>
</dbReference>
<keyword evidence="1" id="KW-0472">Membrane</keyword>
<gene>
    <name evidence="2" type="ORF">ACFFV7_40285</name>
</gene>
<protein>
    <submittedName>
        <fullName evidence="2">Uncharacterized protein</fullName>
    </submittedName>
</protein>
<sequence length="122" mass="13440">MLKSHLRRDLQSLKRQARRDRRVTLGLLAGVLAAWTRQLSPGDPPSGPGVLLALSVGLVAASWAAWLLAAYFALRAVRPRSEPVEVLVWVARVGRSKEWAFCSLAAYVAWHLLQFVTALLLG</sequence>
<accession>A0ABV5ISF2</accession>
<proteinExistence type="predicted"/>